<dbReference type="AlphaFoldDB" id="H6L8H2"/>
<reference evidence="1 2" key="1">
    <citation type="journal article" date="2012" name="Stand. Genomic Sci.">
        <title>Complete genome sequencing and analysis of Saprospira grandis str. Lewin, a predatory marine bacterium.</title>
        <authorList>
            <person name="Saw J.H."/>
            <person name="Yuryev A."/>
            <person name="Kanbe M."/>
            <person name="Hou S."/>
            <person name="Young A.G."/>
            <person name="Aizawa S."/>
            <person name="Alam M."/>
        </authorList>
    </citation>
    <scope>NUCLEOTIDE SEQUENCE [LARGE SCALE GENOMIC DNA]</scope>
    <source>
        <strain evidence="1 2">Lewin</strain>
    </source>
</reference>
<evidence type="ECO:0000313" key="2">
    <source>
        <dbReference type="Proteomes" id="UP000007519"/>
    </source>
</evidence>
<name>H6L8H2_SAPGL</name>
<gene>
    <name evidence="1" type="ordered locus">SGRA_3982</name>
</gene>
<keyword evidence="2" id="KW-1185">Reference proteome</keyword>
<accession>H6L8H2</accession>
<dbReference type="KEGG" id="sgn:SGRA_3982"/>
<sequence>MEFLNIDKARYSDFKEDIILFENLKGNEMKISNFLLEMVCSFELVFTNWLRFKDLFAKQYTEKYSSKLFNLSDYFDDPMECILPSSVDEAKSLFVNVLNGWKIPKEIEIWLVALTYLKYKSLKFYDNFWFTLNDFSLSQSVEEYLCEKYDFFEWFITDYKSARLPSARGLLCLDDTPYIDYGLIDDPLDNFLFFPKDYSKFIYANELGIDVGFKGYDLYVYRSFLNMLNAHKEGFIHLVCHPAWDLD</sequence>
<dbReference type="RefSeq" id="WP_015694279.1">
    <property type="nucleotide sequence ID" value="NC_016940.1"/>
</dbReference>
<dbReference type="EMBL" id="CP002831">
    <property type="protein sequence ID" value="AFC26697.1"/>
    <property type="molecule type" value="Genomic_DNA"/>
</dbReference>
<protein>
    <submittedName>
        <fullName evidence="1">Uncharacterized protein</fullName>
    </submittedName>
</protein>
<organism evidence="1 2">
    <name type="scientific">Saprospira grandis (strain Lewin)</name>
    <dbReference type="NCBI Taxonomy" id="984262"/>
    <lineage>
        <taxon>Bacteria</taxon>
        <taxon>Pseudomonadati</taxon>
        <taxon>Bacteroidota</taxon>
        <taxon>Saprospiria</taxon>
        <taxon>Saprospirales</taxon>
        <taxon>Saprospiraceae</taxon>
        <taxon>Saprospira</taxon>
    </lineage>
</organism>
<evidence type="ECO:0000313" key="1">
    <source>
        <dbReference type="EMBL" id="AFC26697.1"/>
    </source>
</evidence>
<dbReference type="Proteomes" id="UP000007519">
    <property type="component" value="Chromosome"/>
</dbReference>
<proteinExistence type="predicted"/>
<dbReference type="HOGENOM" id="CLU_1123886_0_0_10"/>